<feature type="site" description="Transition state stabilizer" evidence="9">
    <location>
        <position position="185"/>
    </location>
</feature>
<evidence type="ECO:0000256" key="6">
    <source>
        <dbReference type="ARBA" id="ARBA00022777"/>
    </source>
</evidence>
<dbReference type="PANTHER" id="PTHR21060:SF21">
    <property type="entry name" value="ACETATE KINASE"/>
    <property type="match status" value="1"/>
</dbReference>
<evidence type="ECO:0000256" key="2">
    <source>
        <dbReference type="ARBA" id="ARBA00022490"/>
    </source>
</evidence>
<comment type="caution">
    <text evidence="9">Lacks conserved residue(s) required for the propagation of feature annotation.</text>
</comment>
<dbReference type="HAMAP" id="MF_00020">
    <property type="entry name" value="Acetate_kinase"/>
    <property type="match status" value="1"/>
</dbReference>
<dbReference type="Proteomes" id="UP000466024">
    <property type="component" value="Unassembled WGS sequence"/>
</dbReference>
<evidence type="ECO:0000313" key="11">
    <source>
        <dbReference type="EMBL" id="KAA0019552.1"/>
    </source>
</evidence>
<keyword evidence="2 9" id="KW-0963">Cytoplasm</keyword>
<keyword evidence="7 9" id="KW-0067">ATP-binding</keyword>
<keyword evidence="8 9" id="KW-0460">Magnesium</keyword>
<dbReference type="GO" id="GO:0008776">
    <property type="term" value="F:acetate kinase activity"/>
    <property type="evidence" value="ECO:0007669"/>
    <property type="project" value="UniProtKB-UniRule"/>
</dbReference>
<evidence type="ECO:0000256" key="9">
    <source>
        <dbReference type="HAMAP-Rule" id="MF_00020"/>
    </source>
</evidence>
<dbReference type="PRINTS" id="PR00471">
    <property type="entry name" value="ACETATEKNASE"/>
</dbReference>
<dbReference type="Pfam" id="PF00871">
    <property type="entry name" value="Acetate_kinase"/>
    <property type="match status" value="1"/>
</dbReference>
<accession>A0A640WGS7</accession>
<dbReference type="GO" id="GO:0005829">
    <property type="term" value="C:cytosol"/>
    <property type="evidence" value="ECO:0007669"/>
    <property type="project" value="TreeGrafter"/>
</dbReference>
<dbReference type="EC" id="2.7.2.1" evidence="9"/>
<evidence type="ECO:0000256" key="3">
    <source>
        <dbReference type="ARBA" id="ARBA00022679"/>
    </source>
</evidence>
<feature type="binding site" evidence="9">
    <location>
        <begin position="332"/>
        <end position="336"/>
    </location>
    <ligand>
        <name>ATP</name>
        <dbReference type="ChEBI" id="CHEBI:30616"/>
    </ligand>
</feature>
<keyword evidence="12" id="KW-1185">Reference proteome</keyword>
<dbReference type="UniPathway" id="UPA00340">
    <property type="reaction ID" value="UER00458"/>
</dbReference>
<dbReference type="NCBIfam" id="TIGR00016">
    <property type="entry name" value="ackA"/>
    <property type="match status" value="1"/>
</dbReference>
<feature type="binding site" evidence="9">
    <location>
        <position position="97"/>
    </location>
    <ligand>
        <name>substrate</name>
    </ligand>
</feature>
<comment type="caution">
    <text evidence="11">The sequence shown here is derived from an EMBL/GenBank/DDBJ whole genome shotgun (WGS) entry which is preliminary data.</text>
</comment>
<dbReference type="PANTHER" id="PTHR21060">
    <property type="entry name" value="ACETATE KINASE"/>
    <property type="match status" value="1"/>
</dbReference>
<evidence type="ECO:0000256" key="1">
    <source>
        <dbReference type="ARBA" id="ARBA00008748"/>
    </source>
</evidence>
<dbReference type="GO" id="GO:0006085">
    <property type="term" value="P:acetyl-CoA biosynthetic process"/>
    <property type="evidence" value="ECO:0007669"/>
    <property type="project" value="UniProtKB-UniRule"/>
</dbReference>
<evidence type="ECO:0000256" key="7">
    <source>
        <dbReference type="ARBA" id="ARBA00022840"/>
    </source>
</evidence>
<dbReference type="PROSITE" id="PS01076">
    <property type="entry name" value="ACETATE_KINASE_2"/>
    <property type="match status" value="1"/>
</dbReference>
<organism evidence="11 12">
    <name type="scientific">Salinicola corii</name>
    <dbReference type="NCBI Taxonomy" id="2606937"/>
    <lineage>
        <taxon>Bacteria</taxon>
        <taxon>Pseudomonadati</taxon>
        <taxon>Pseudomonadota</taxon>
        <taxon>Gammaproteobacteria</taxon>
        <taxon>Oceanospirillales</taxon>
        <taxon>Halomonadaceae</taxon>
        <taxon>Salinicola</taxon>
    </lineage>
</organism>
<comment type="function">
    <text evidence="9">Catalyzes the formation of acetyl phosphate from acetate and ATP. Can also catalyze the reverse reaction.</text>
</comment>
<dbReference type="AlphaFoldDB" id="A0A640WGS7"/>
<comment type="catalytic activity">
    <reaction evidence="9">
        <text>acetate + ATP = acetyl phosphate + ADP</text>
        <dbReference type="Rhea" id="RHEA:11352"/>
        <dbReference type="ChEBI" id="CHEBI:22191"/>
        <dbReference type="ChEBI" id="CHEBI:30089"/>
        <dbReference type="ChEBI" id="CHEBI:30616"/>
        <dbReference type="ChEBI" id="CHEBI:456216"/>
        <dbReference type="EC" id="2.7.2.1"/>
    </reaction>
</comment>
<proteinExistence type="inferred from homology"/>
<dbReference type="GO" id="GO:0006083">
    <property type="term" value="P:acetate metabolic process"/>
    <property type="evidence" value="ECO:0007669"/>
    <property type="project" value="TreeGrafter"/>
</dbReference>
<dbReference type="EMBL" id="VTPX01000002">
    <property type="protein sequence ID" value="KAA0019552.1"/>
    <property type="molecule type" value="Genomic_DNA"/>
</dbReference>
<feature type="binding site" evidence="9">
    <location>
        <begin position="212"/>
        <end position="216"/>
    </location>
    <ligand>
        <name>ATP</name>
        <dbReference type="ChEBI" id="CHEBI:30616"/>
    </ligand>
</feature>
<comment type="cofactor">
    <cofactor evidence="9">
        <name>Mg(2+)</name>
        <dbReference type="ChEBI" id="CHEBI:18420"/>
    </cofactor>
    <cofactor evidence="9">
        <name>Mn(2+)</name>
        <dbReference type="ChEBI" id="CHEBI:29035"/>
    </cofactor>
    <text evidence="9">Mg(2+). Can also accept Mn(2+).</text>
</comment>
<dbReference type="RefSeq" id="WP_149434156.1">
    <property type="nucleotide sequence ID" value="NZ_VTPX01000002.1"/>
</dbReference>
<name>A0A640WGS7_9GAMM</name>
<dbReference type="SUPFAM" id="SSF53067">
    <property type="entry name" value="Actin-like ATPase domain"/>
    <property type="match status" value="2"/>
</dbReference>
<comment type="similarity">
    <text evidence="1 9 10">Belongs to the acetokinase family.</text>
</comment>
<dbReference type="PROSITE" id="PS01075">
    <property type="entry name" value="ACETATE_KINASE_1"/>
    <property type="match status" value="1"/>
</dbReference>
<comment type="subunit">
    <text evidence="9">Homodimer.</text>
</comment>
<keyword evidence="4 9" id="KW-0479">Metal-binding</keyword>
<dbReference type="GO" id="GO:0005524">
    <property type="term" value="F:ATP binding"/>
    <property type="evidence" value="ECO:0007669"/>
    <property type="project" value="UniProtKB-KW"/>
</dbReference>
<protein>
    <recommendedName>
        <fullName evidence="9">Acetate kinase</fullName>
        <ecNumber evidence="9">2.7.2.1</ecNumber>
    </recommendedName>
    <alternativeName>
        <fullName evidence="9">Acetokinase</fullName>
    </alternativeName>
</protein>
<keyword evidence="3 9" id="KW-0808">Transferase</keyword>
<reference evidence="11 12" key="1">
    <citation type="submission" date="2019-08" db="EMBL/GenBank/DDBJ databases">
        <title>Bioinformatics analysis of the strain L3 and L5.</title>
        <authorList>
            <person name="Li X."/>
        </authorList>
    </citation>
    <scope>NUCLEOTIDE SEQUENCE [LARGE SCALE GENOMIC DNA]</scope>
    <source>
        <strain evidence="11 12">L3</strain>
    </source>
</reference>
<dbReference type="InterPro" id="IPR023865">
    <property type="entry name" value="Aliphatic_acid_kinase_CS"/>
</dbReference>
<dbReference type="InterPro" id="IPR000890">
    <property type="entry name" value="Aliphatic_acid_kin_short-chain"/>
</dbReference>
<dbReference type="InterPro" id="IPR043129">
    <property type="entry name" value="ATPase_NBD"/>
</dbReference>
<evidence type="ECO:0000313" key="12">
    <source>
        <dbReference type="Proteomes" id="UP000466024"/>
    </source>
</evidence>
<feature type="binding site" evidence="9">
    <location>
        <position position="12"/>
    </location>
    <ligand>
        <name>Mg(2+)</name>
        <dbReference type="ChEBI" id="CHEBI:18420"/>
    </ligand>
</feature>
<dbReference type="PIRSF" id="PIRSF000722">
    <property type="entry name" value="Acetate_prop_kin"/>
    <property type="match status" value="1"/>
</dbReference>
<dbReference type="InterPro" id="IPR004372">
    <property type="entry name" value="Ac/propionate_kinase"/>
</dbReference>
<sequence length="404" mass="43582">MAAARPCIIALNAGSSSIKLSLYHLDGTAPPEFVARVQAEEIGDSPHLSGRLADGTDFLDETPANHALADHDSAFARLHEALAQQFGELKLAAVGHRIVHGGSRFPRPTIIDAATREDIAALSPMAPLHQPHHLEGIDAVSRFAPRTLQVACFDTSFHLEMPIVAQLTGLPYRFFEQGLRRFGFHGLSYEYIAGRLDDVDERLAKGRTIVAHLGNGASLCALQAGRSVDTTMGFTPLEGLPMGTRPGNIDPGLMLHLEQELGFTPETLQPLLYQQSGLLGVSGIDSDMQTLLESDSPRAHLAIEFFVHRVAQEMARMAVSLGGIDGIVFTAGIGEHAAPIRAAVVDRLAPLWPVALDESANRATEPGRISSRNSAIAVHVIPTDEEAPIARHTWRLHREQSAHA</sequence>
<dbReference type="GO" id="GO:0000287">
    <property type="term" value="F:magnesium ion binding"/>
    <property type="evidence" value="ECO:0007669"/>
    <property type="project" value="UniProtKB-UniRule"/>
</dbReference>
<keyword evidence="5 9" id="KW-0547">Nucleotide-binding</keyword>
<comment type="pathway">
    <text evidence="9">Metabolic intermediate biosynthesis; acetyl-CoA biosynthesis; acetyl-CoA from acetate: step 1/2.</text>
</comment>
<feature type="binding site" evidence="9">
    <location>
        <position position="19"/>
    </location>
    <ligand>
        <name>ATP</name>
        <dbReference type="ChEBI" id="CHEBI:30616"/>
    </ligand>
</feature>
<evidence type="ECO:0000256" key="4">
    <source>
        <dbReference type="ARBA" id="ARBA00022723"/>
    </source>
</evidence>
<dbReference type="Gene3D" id="3.30.420.40">
    <property type="match status" value="2"/>
</dbReference>
<comment type="subcellular location">
    <subcellularLocation>
        <location evidence="9">Cytoplasm</location>
    </subcellularLocation>
</comment>
<evidence type="ECO:0000256" key="10">
    <source>
        <dbReference type="RuleBase" id="RU003835"/>
    </source>
</evidence>
<gene>
    <name evidence="9" type="primary">ackA</name>
    <name evidence="11" type="ORF">F0A16_04195</name>
</gene>
<feature type="active site" description="Proton donor/acceptor" evidence="9">
    <location>
        <position position="154"/>
    </location>
</feature>
<feature type="binding site" evidence="9">
    <location>
        <position position="385"/>
    </location>
    <ligand>
        <name>Mg(2+)</name>
        <dbReference type="ChEBI" id="CHEBI:18420"/>
    </ligand>
</feature>
<evidence type="ECO:0000256" key="8">
    <source>
        <dbReference type="ARBA" id="ARBA00022842"/>
    </source>
</evidence>
<keyword evidence="6 9" id="KW-0418">Kinase</keyword>
<evidence type="ECO:0000256" key="5">
    <source>
        <dbReference type="ARBA" id="ARBA00022741"/>
    </source>
</evidence>
<feature type="site" description="Transition state stabilizer" evidence="9">
    <location>
        <position position="245"/>
    </location>
</feature>